<comment type="caution">
    <text evidence="14">The sequence shown here is derived from an EMBL/GenBank/DDBJ whole genome shotgun (WGS) entry which is preliminary data.</text>
</comment>
<evidence type="ECO:0000313" key="14">
    <source>
        <dbReference type="EMBL" id="MDR7072998.1"/>
    </source>
</evidence>
<evidence type="ECO:0000256" key="11">
    <source>
        <dbReference type="SAM" id="SignalP"/>
    </source>
</evidence>
<evidence type="ECO:0000256" key="6">
    <source>
        <dbReference type="ARBA" id="ARBA00022729"/>
    </source>
</evidence>
<evidence type="ECO:0000256" key="3">
    <source>
        <dbReference type="ARBA" id="ARBA00022525"/>
    </source>
</evidence>
<gene>
    <name evidence="14" type="ORF">J2X07_001984</name>
</gene>
<name>A0ABU1U0L2_9BACL</name>
<feature type="domain" description="Immune inhibitor A-like metallopeptidase VEG" evidence="13">
    <location>
        <begin position="632"/>
        <end position="788"/>
    </location>
</feature>
<proteinExistence type="predicted"/>
<feature type="signal peptide" evidence="11">
    <location>
        <begin position="1"/>
        <end position="25"/>
    </location>
</feature>
<keyword evidence="15" id="KW-1185">Reference proteome</keyword>
<feature type="chain" id="PRO_5045920410" evidence="11">
    <location>
        <begin position="26"/>
        <end position="796"/>
    </location>
</feature>
<dbReference type="PROSITE" id="PS51257">
    <property type="entry name" value="PROKAR_LIPOPROTEIN"/>
    <property type="match status" value="1"/>
</dbReference>
<comment type="subcellular location">
    <subcellularLocation>
        <location evidence="2">Secreted</location>
    </subcellularLocation>
</comment>
<evidence type="ECO:0000256" key="2">
    <source>
        <dbReference type="ARBA" id="ARBA00004613"/>
    </source>
</evidence>
<dbReference type="InterPro" id="IPR048665">
    <property type="entry name" value="InhA-like_VEG"/>
</dbReference>
<evidence type="ECO:0000256" key="10">
    <source>
        <dbReference type="SAM" id="MobiDB-lite"/>
    </source>
</evidence>
<feature type="region of interest" description="Disordered" evidence="10">
    <location>
        <begin position="535"/>
        <end position="557"/>
    </location>
</feature>
<evidence type="ECO:0000256" key="7">
    <source>
        <dbReference type="ARBA" id="ARBA00022801"/>
    </source>
</evidence>
<evidence type="ECO:0000256" key="5">
    <source>
        <dbReference type="ARBA" id="ARBA00022723"/>
    </source>
</evidence>
<comment type="cofactor">
    <cofactor evidence="1">
        <name>Zn(2+)</name>
        <dbReference type="ChEBI" id="CHEBI:29105"/>
    </cofactor>
</comment>
<dbReference type="PIRSF" id="PIRSF007519">
    <property type="entry name" value="Protease_InhA"/>
    <property type="match status" value="1"/>
</dbReference>
<feature type="compositionally biased region" description="Basic residues" evidence="10">
    <location>
        <begin position="114"/>
        <end position="128"/>
    </location>
</feature>
<dbReference type="InterPro" id="IPR008757">
    <property type="entry name" value="Peptidase_M6-like_domain"/>
</dbReference>
<keyword evidence="4" id="KW-0645">Protease</keyword>
<evidence type="ECO:0000256" key="4">
    <source>
        <dbReference type="ARBA" id="ARBA00022670"/>
    </source>
</evidence>
<dbReference type="Proteomes" id="UP001258181">
    <property type="component" value="Unassembled WGS sequence"/>
</dbReference>
<dbReference type="PANTHER" id="PTHR13062:SF12">
    <property type="entry name" value="ALPHA-2-MACROGLOBULIN DOMAIN-CONTAINING PROTEIN"/>
    <property type="match status" value="1"/>
</dbReference>
<reference evidence="14 15" key="1">
    <citation type="submission" date="2023-07" db="EMBL/GenBank/DDBJ databases">
        <title>Sorghum-associated microbial communities from plants grown in Nebraska, USA.</title>
        <authorList>
            <person name="Schachtman D."/>
        </authorList>
    </citation>
    <scope>NUCLEOTIDE SEQUENCE [LARGE SCALE GENOMIC DNA]</scope>
    <source>
        <strain evidence="14 15">BE211</strain>
    </source>
</reference>
<feature type="domain" description="Peptidase M6-like" evidence="12">
    <location>
        <begin position="140"/>
        <end position="426"/>
    </location>
</feature>
<evidence type="ECO:0000256" key="9">
    <source>
        <dbReference type="ARBA" id="ARBA00023049"/>
    </source>
</evidence>
<dbReference type="GO" id="GO:0016787">
    <property type="term" value="F:hydrolase activity"/>
    <property type="evidence" value="ECO:0007669"/>
    <property type="project" value="UniProtKB-KW"/>
</dbReference>
<feature type="region of interest" description="Disordered" evidence="10">
    <location>
        <begin position="105"/>
        <end position="142"/>
    </location>
</feature>
<dbReference type="SUPFAM" id="SSF55486">
    <property type="entry name" value="Metalloproteases ('zincins'), catalytic domain"/>
    <property type="match status" value="1"/>
</dbReference>
<evidence type="ECO:0000256" key="1">
    <source>
        <dbReference type="ARBA" id="ARBA00001947"/>
    </source>
</evidence>
<keyword evidence="5" id="KW-0479">Metal-binding</keyword>
<keyword evidence="7 14" id="KW-0378">Hydrolase</keyword>
<keyword evidence="8" id="KW-0862">Zinc</keyword>
<keyword evidence="6 11" id="KW-0732">Signal</keyword>
<dbReference type="EMBL" id="JAVDWA010000003">
    <property type="protein sequence ID" value="MDR7072998.1"/>
    <property type="molecule type" value="Genomic_DNA"/>
</dbReference>
<protein>
    <submittedName>
        <fullName evidence="14">Immune inhibitor A</fullName>
        <ecNumber evidence="14">3.4.24.-</ecNumber>
    </submittedName>
</protein>
<evidence type="ECO:0000313" key="15">
    <source>
        <dbReference type="Proteomes" id="UP001258181"/>
    </source>
</evidence>
<dbReference type="PANTHER" id="PTHR13062">
    <property type="entry name" value="COLLAGENASE"/>
    <property type="match status" value="1"/>
</dbReference>
<keyword evidence="9" id="KW-0482">Metalloprotease</keyword>
<sequence length="796" mass="87205">MKKGKFVTAALAAMLSCSSFATVSAAPMNVLSDVKAPAVSAQSHNHGGPFDLAVANDDKLIEMLKENGQIKKNASAAEAQQKLQKFLQKKQDGAANLPAGELAKENAEKQDKNNKKHDKNGLKHGKKGKDKDVNPAKPENWTGGERLDNVLVLLVEYPDFPHNQIKSDETDMYYKDYTHEHYQDMIFGENGYKGPNGEKLKSVKQYYEAQSGGSYTITGKVGGWYKAQHPAAYYGGNNPDTGSDANARGLVKEALAAAAKDTNLNLSEFDQEDRYDLDGDGNTREPDGLVDHLMIVHSSVGEEAGGGQLGEDAIWSHRWNLGGIFSIPGSPTPKEDYWGANTMYAYDYTIEPADGAAGVFAHEYGHDLGLPDEYDTQYSGAGEPIAYWSIMSAGSWAGKIPGTEPTGFSAWSKEFLQSTMEGSNWLSGETLNLQNLDKKGTEVLLDAASMKGTNNDAVRVNLPKKETIVNTPFSGSNSYFSGKGNGVDNSFATQVDLTNAKSASLTFKTWYDIEQDFDYASIQVREAGTKDWTSIPGNLTTTDNPYDQNPGNGITGSSNGKWVDGTFDLSAYKGKNIDLKFNYWTDGGLIMPGFFVDDISLTVDGTQTLFDNAEGTSSFTGDFTKSNGKFYTDHYYLLEWRNHKGVDEGLAHIARGNSIMKYDSGLVVWYVDDKYTDNWTGIHPGDGFLGVVDADQNTLKWSDGSVASSRYQVHDAAFNKNRGEKMFLDYKDLLGLTMTDNRVATNHKFKDNHDYSNKGLVDAGRNVPNYGLEFEVVGVSKDNTAAKIKVSRDTHK</sequence>
<evidence type="ECO:0000259" key="12">
    <source>
        <dbReference type="Pfam" id="PF05547"/>
    </source>
</evidence>
<evidence type="ECO:0000259" key="13">
    <source>
        <dbReference type="Pfam" id="PF20774"/>
    </source>
</evidence>
<dbReference type="RefSeq" id="WP_310258406.1">
    <property type="nucleotide sequence ID" value="NZ_JAVDWA010000003.1"/>
</dbReference>
<dbReference type="Pfam" id="PF05547">
    <property type="entry name" value="Peptidase_M6"/>
    <property type="match status" value="1"/>
</dbReference>
<accession>A0ABU1U0L2</accession>
<dbReference type="EC" id="3.4.24.-" evidence="14"/>
<evidence type="ECO:0000256" key="8">
    <source>
        <dbReference type="ARBA" id="ARBA00022833"/>
    </source>
</evidence>
<dbReference type="Pfam" id="PF20774">
    <property type="entry name" value="InhA-like_VEG"/>
    <property type="match status" value="1"/>
</dbReference>
<dbReference type="InterPro" id="IPR012300">
    <property type="entry name" value="Pept_M6_InhA"/>
</dbReference>
<keyword evidence="3" id="KW-0964">Secreted</keyword>
<dbReference type="Pfam" id="PF20773">
    <property type="entry name" value="InhA-like_MAM"/>
    <property type="match status" value="1"/>
</dbReference>
<dbReference type="NCBIfam" id="TIGR03296">
    <property type="entry name" value="M6dom_TIGR03296"/>
    <property type="match status" value="1"/>
</dbReference>
<organism evidence="14 15">
    <name type="scientific">Fictibacillus barbaricus</name>
    <dbReference type="NCBI Taxonomy" id="182136"/>
    <lineage>
        <taxon>Bacteria</taxon>
        <taxon>Bacillati</taxon>
        <taxon>Bacillota</taxon>
        <taxon>Bacilli</taxon>
        <taxon>Bacillales</taxon>
        <taxon>Fictibacillaceae</taxon>
        <taxon>Fictibacillus</taxon>
    </lineage>
</organism>